<dbReference type="VEuPathDB" id="FungiDB:ASPGLDRAFT_137340"/>
<reference evidence="3" key="1">
    <citation type="journal article" date="2017" name="Genome Biol.">
        <title>Comparative genomics reveals high biological diversity and specific adaptations in the industrially and medically important fungal genus Aspergillus.</title>
        <authorList>
            <person name="de Vries R.P."/>
            <person name="Riley R."/>
            <person name="Wiebenga A."/>
            <person name="Aguilar-Osorio G."/>
            <person name="Amillis S."/>
            <person name="Uchima C.A."/>
            <person name="Anderluh G."/>
            <person name="Asadollahi M."/>
            <person name="Askin M."/>
            <person name="Barry K."/>
            <person name="Battaglia E."/>
            <person name="Bayram O."/>
            <person name="Benocci T."/>
            <person name="Braus-Stromeyer S.A."/>
            <person name="Caldana C."/>
            <person name="Canovas D."/>
            <person name="Cerqueira G.C."/>
            <person name="Chen F."/>
            <person name="Chen W."/>
            <person name="Choi C."/>
            <person name="Clum A."/>
            <person name="Dos Santos R.A."/>
            <person name="Damasio A.R."/>
            <person name="Diallinas G."/>
            <person name="Emri T."/>
            <person name="Fekete E."/>
            <person name="Flipphi M."/>
            <person name="Freyberg S."/>
            <person name="Gallo A."/>
            <person name="Gournas C."/>
            <person name="Habgood R."/>
            <person name="Hainaut M."/>
            <person name="Harispe M.L."/>
            <person name="Henrissat B."/>
            <person name="Hilden K.S."/>
            <person name="Hope R."/>
            <person name="Hossain A."/>
            <person name="Karabika E."/>
            <person name="Karaffa L."/>
            <person name="Karanyi Z."/>
            <person name="Krasevec N."/>
            <person name="Kuo A."/>
            <person name="Kusch H."/>
            <person name="LaButti K."/>
            <person name="Lagendijk E.L."/>
            <person name="Lapidus A."/>
            <person name="Levasseur A."/>
            <person name="Lindquist E."/>
            <person name="Lipzen A."/>
            <person name="Logrieco A.F."/>
            <person name="MacCabe A."/>
            <person name="Maekelae M.R."/>
            <person name="Malavazi I."/>
            <person name="Melin P."/>
            <person name="Meyer V."/>
            <person name="Mielnichuk N."/>
            <person name="Miskei M."/>
            <person name="Molnar A.P."/>
            <person name="Mule G."/>
            <person name="Ngan C.Y."/>
            <person name="Orejas M."/>
            <person name="Orosz E."/>
            <person name="Ouedraogo J.P."/>
            <person name="Overkamp K.M."/>
            <person name="Park H.-S."/>
            <person name="Perrone G."/>
            <person name="Piumi F."/>
            <person name="Punt P.J."/>
            <person name="Ram A.F."/>
            <person name="Ramon A."/>
            <person name="Rauscher S."/>
            <person name="Record E."/>
            <person name="Riano-Pachon D.M."/>
            <person name="Robert V."/>
            <person name="Roehrig J."/>
            <person name="Ruller R."/>
            <person name="Salamov A."/>
            <person name="Salih N.S."/>
            <person name="Samson R.A."/>
            <person name="Sandor E."/>
            <person name="Sanguinetti M."/>
            <person name="Schuetze T."/>
            <person name="Sepcic K."/>
            <person name="Shelest E."/>
            <person name="Sherlock G."/>
            <person name="Sophianopoulou V."/>
            <person name="Squina F.M."/>
            <person name="Sun H."/>
            <person name="Susca A."/>
            <person name="Todd R.B."/>
            <person name="Tsang A."/>
            <person name="Unkles S.E."/>
            <person name="van de Wiele N."/>
            <person name="van Rossen-Uffink D."/>
            <person name="Oliveira J.V."/>
            <person name="Vesth T.C."/>
            <person name="Visser J."/>
            <person name="Yu J.-H."/>
            <person name="Zhou M."/>
            <person name="Andersen M.R."/>
            <person name="Archer D.B."/>
            <person name="Baker S.E."/>
            <person name="Benoit I."/>
            <person name="Brakhage A.A."/>
            <person name="Braus G.H."/>
            <person name="Fischer R."/>
            <person name="Frisvad J.C."/>
            <person name="Goldman G.H."/>
            <person name="Houbraken J."/>
            <person name="Oakley B."/>
            <person name="Pocsi I."/>
            <person name="Scazzocchio C."/>
            <person name="Seiboth B."/>
            <person name="vanKuyk P.A."/>
            <person name="Wortman J."/>
            <person name="Dyer P.S."/>
            <person name="Grigoriev I.V."/>
        </authorList>
    </citation>
    <scope>NUCLEOTIDE SEQUENCE [LARGE SCALE GENOMIC DNA]</scope>
    <source>
        <strain evidence="3">CBS 516.65</strain>
    </source>
</reference>
<dbReference type="RefSeq" id="XP_022395957.1">
    <property type="nucleotide sequence ID" value="XM_022541523.1"/>
</dbReference>
<dbReference type="GeneID" id="34457784"/>
<dbReference type="AlphaFoldDB" id="A0A1L9V5V6"/>
<sequence length="610" mass="68573">MAQNWAWLPTPPDSPRKRRQQLRESEEVSGMMQIEDYIYRTDSYRSTSMQHPPPLPYRTEPADRRTTEEVEALGTDIFAILETHGFPRARMTGMPVVQRLLKPGYPSYNPTTVLRIVYRDIRLPRPMGPAKDELLDLLRRSGIANVEVEILDIEKTFRPSLFAISATAPEVREYESSKAKMIEVLENTLRGAWKTMCMYQFGQNKRKSSPTVVITVDPRARCNWHKLMLELREVQPMVSHLPVEFLPGGLGDLAGNSQFDSMQDYGIAQVGESITVAGEQGGGTLGLFAHLTYGETTYWGFLTNFHVVRPAKSAEADVINRANRHGSSLHIDDGTRCQVVRFAPKDITETVLDGQQRAEELKAELRGLHQRKYYLELKNTPIPRDINTSTTEYEKLLARYERRLGVAATMPTGIGRVLLSSGATMWNNRVGDWAFVQMFENITYQPFTFPTIPSPQKPSRGLNYQEGMPLAGFGEMKANEWYFKVGKSTGLTSGVCNGVQVSCRWNAGDSVRHDMSGNQLIVEPKVTEEFVILSEVGDHVQTDFCKPGDSGSVLINRWGRVCGLLYGSTYTYAGIDLNVYAGLAMTMPDVKETIKLKSRNNDGQHAVLEL</sequence>
<proteinExistence type="predicted"/>
<name>A0A1L9V5V6_ASPGL</name>
<feature type="region of interest" description="Disordered" evidence="1">
    <location>
        <begin position="1"/>
        <end position="28"/>
    </location>
</feature>
<dbReference type="InterPro" id="IPR009003">
    <property type="entry name" value="Peptidase_S1_PA"/>
</dbReference>
<dbReference type="EMBL" id="KV878920">
    <property type="protein sequence ID" value="OJJ79259.1"/>
    <property type="molecule type" value="Genomic_DNA"/>
</dbReference>
<dbReference type="Proteomes" id="UP000184300">
    <property type="component" value="Unassembled WGS sequence"/>
</dbReference>
<protein>
    <submittedName>
        <fullName evidence="2">Uncharacterized protein</fullName>
    </submittedName>
</protein>
<gene>
    <name evidence="2" type="ORF">ASPGLDRAFT_137340</name>
</gene>
<evidence type="ECO:0000313" key="2">
    <source>
        <dbReference type="EMBL" id="OJJ79259.1"/>
    </source>
</evidence>
<organism evidence="2 3">
    <name type="scientific">Aspergillus glaucus CBS 516.65</name>
    <dbReference type="NCBI Taxonomy" id="1160497"/>
    <lineage>
        <taxon>Eukaryota</taxon>
        <taxon>Fungi</taxon>
        <taxon>Dikarya</taxon>
        <taxon>Ascomycota</taxon>
        <taxon>Pezizomycotina</taxon>
        <taxon>Eurotiomycetes</taxon>
        <taxon>Eurotiomycetidae</taxon>
        <taxon>Eurotiales</taxon>
        <taxon>Aspergillaceae</taxon>
        <taxon>Aspergillus</taxon>
        <taxon>Aspergillus subgen. Aspergillus</taxon>
    </lineage>
</organism>
<evidence type="ECO:0000313" key="3">
    <source>
        <dbReference type="Proteomes" id="UP000184300"/>
    </source>
</evidence>
<dbReference type="SUPFAM" id="SSF50494">
    <property type="entry name" value="Trypsin-like serine proteases"/>
    <property type="match status" value="1"/>
</dbReference>
<dbReference type="OrthoDB" id="5414143at2759"/>
<keyword evidence="3" id="KW-1185">Reference proteome</keyword>
<evidence type="ECO:0000256" key="1">
    <source>
        <dbReference type="SAM" id="MobiDB-lite"/>
    </source>
</evidence>
<accession>A0A1L9V5V6</accession>